<organism evidence="2 3">
    <name type="scientific">Hymenobacter oligotrophus</name>
    <dbReference type="NCBI Taxonomy" id="2319843"/>
    <lineage>
        <taxon>Bacteria</taxon>
        <taxon>Pseudomonadati</taxon>
        <taxon>Bacteroidota</taxon>
        <taxon>Cytophagia</taxon>
        <taxon>Cytophagales</taxon>
        <taxon>Hymenobacteraceae</taxon>
        <taxon>Hymenobacter</taxon>
    </lineage>
</organism>
<accession>A0A3B7R1F5</accession>
<reference evidence="2 3" key="1">
    <citation type="submission" date="2018-09" db="EMBL/GenBank/DDBJ databases">
        <title>Hymenobacter medium sp. nov., isolated from R2A medium.</title>
        <authorList>
            <person name="Yingchao G."/>
        </authorList>
    </citation>
    <scope>NUCLEOTIDE SEQUENCE [LARGE SCALE GENOMIC DNA]</scope>
    <source>
        <strain evidence="3">sh-6</strain>
    </source>
</reference>
<dbReference type="OrthoDB" id="868869at2"/>
<dbReference type="PROSITE" id="PS51257">
    <property type="entry name" value="PROKAR_LIPOPROTEIN"/>
    <property type="match status" value="1"/>
</dbReference>
<sequence>MISRRISAALAGAVLLVACEPQRAAEQTTPPVARNTAVAAAAPTPVVALPDTVDASRPQSSYQPGRDTTFYIGRQRYRLLLRAETDSTKPLVAVTEGIVGPYYAEDTATFQVTHRVRGYEGGQTITLFDAAGRQVFRRRLGKADFYKAVGRDIVTVSAPERPRFIGYHAPSQALVFTVPVGIPDSDVSRICALTLGLDGRVRQLTAGRWTGGEGPDCEVKLLADGTVLNCEELRRPDGTSVRLKKPNATLIAALPLTDTTLFTLYRYGYYREVLGADSLKDYEWVADKHLRNSPNAFVLNTKGQIRQQFCYAGYYEVLDYEVPRRYVWQTHSYYLLDEARGVHVLDKHNPARVTEVRFQQMQRFRKPQRPTEVRFVMGTETARFAFYADPAQPTRLRYERIEAPGN</sequence>
<evidence type="ECO:0000256" key="1">
    <source>
        <dbReference type="SAM" id="SignalP"/>
    </source>
</evidence>
<keyword evidence="3" id="KW-1185">Reference proteome</keyword>
<feature type="signal peptide" evidence="1">
    <location>
        <begin position="1"/>
        <end position="24"/>
    </location>
</feature>
<dbReference type="KEGG" id="hyh:D3Y59_13300"/>
<proteinExistence type="predicted"/>
<dbReference type="Proteomes" id="UP000262802">
    <property type="component" value="Chromosome"/>
</dbReference>
<keyword evidence="1" id="KW-0732">Signal</keyword>
<evidence type="ECO:0000313" key="3">
    <source>
        <dbReference type="Proteomes" id="UP000262802"/>
    </source>
</evidence>
<evidence type="ECO:0000313" key="2">
    <source>
        <dbReference type="EMBL" id="AYA37934.1"/>
    </source>
</evidence>
<feature type="chain" id="PRO_5017682200" evidence="1">
    <location>
        <begin position="25"/>
        <end position="406"/>
    </location>
</feature>
<dbReference type="AlphaFoldDB" id="A0A3B7R1F5"/>
<gene>
    <name evidence="2" type="ORF">D3Y59_13300</name>
</gene>
<protein>
    <submittedName>
        <fullName evidence="2">DUF4738 domain-containing protein</fullName>
    </submittedName>
</protein>
<name>A0A3B7R1F5_9BACT</name>
<dbReference type="EMBL" id="CP032317">
    <property type="protein sequence ID" value="AYA37934.1"/>
    <property type="molecule type" value="Genomic_DNA"/>
</dbReference>